<dbReference type="PANTHER" id="PTHR35342">
    <property type="entry name" value="TRICARBOXYLIC TRANSPORT PROTEIN"/>
    <property type="match status" value="1"/>
</dbReference>
<feature type="transmembrane region" description="Helical" evidence="1">
    <location>
        <begin position="408"/>
        <end position="424"/>
    </location>
</feature>
<evidence type="ECO:0000256" key="1">
    <source>
        <dbReference type="SAM" id="Phobius"/>
    </source>
</evidence>
<dbReference type="RefSeq" id="WP_007861346.1">
    <property type="nucleotide sequence ID" value="NZ_KQ235877.1"/>
</dbReference>
<gene>
    <name evidence="3" type="ORF">HMPREF9470_01788</name>
</gene>
<feature type="transmembrane region" description="Helical" evidence="1">
    <location>
        <begin position="105"/>
        <end position="128"/>
    </location>
</feature>
<dbReference type="OrthoDB" id="9781349at2"/>
<feature type="transmembrane region" description="Helical" evidence="1">
    <location>
        <begin position="459"/>
        <end position="483"/>
    </location>
</feature>
<evidence type="ECO:0000313" key="4">
    <source>
        <dbReference type="Proteomes" id="UP000037392"/>
    </source>
</evidence>
<reference evidence="3 4" key="1">
    <citation type="submission" date="2011-04" db="EMBL/GenBank/DDBJ databases">
        <title>The Genome Sequence of Clostridium citroniae WAL-19142.</title>
        <authorList>
            <consortium name="The Broad Institute Genome Sequencing Platform"/>
            <person name="Earl A."/>
            <person name="Ward D."/>
            <person name="Feldgarden M."/>
            <person name="Gevers D."/>
            <person name="Warren Y.A."/>
            <person name="Tyrrell K.L."/>
            <person name="Citron D.M."/>
            <person name="Goldstein E.J."/>
            <person name="Daigneault M."/>
            <person name="Allen-Vercoe E."/>
            <person name="Young S.K."/>
            <person name="Zeng Q."/>
            <person name="Gargeya S."/>
            <person name="Fitzgerald M."/>
            <person name="Haas B."/>
            <person name="Abouelleil A."/>
            <person name="Alvarado L."/>
            <person name="Arachchi H.M."/>
            <person name="Berlin A."/>
            <person name="Brown A."/>
            <person name="Chapman S.B."/>
            <person name="Chen Z."/>
            <person name="Dunbar C."/>
            <person name="Freedman E."/>
            <person name="Gearin G."/>
            <person name="Gellesch M."/>
            <person name="Goldberg J."/>
            <person name="Griggs A."/>
            <person name="Gujja S."/>
            <person name="Heilman E.R."/>
            <person name="Heiman D."/>
            <person name="Howarth C."/>
            <person name="Larson L."/>
            <person name="Lui A."/>
            <person name="MacDonald P.J."/>
            <person name="Mehta T."/>
            <person name="Montmayeur A."/>
            <person name="Murphy C."/>
            <person name="Neiman D."/>
            <person name="Pearson M."/>
            <person name="Priest M."/>
            <person name="Roberts A."/>
            <person name="Saif S."/>
            <person name="Shea T."/>
            <person name="Shenoy N."/>
            <person name="Sisk P."/>
            <person name="Stolte C."/>
            <person name="Sykes S."/>
            <person name="White J."/>
            <person name="Yandava C."/>
            <person name="Wortman J."/>
            <person name="Nusbaum C."/>
            <person name="Birren B."/>
        </authorList>
    </citation>
    <scope>NUCLEOTIDE SEQUENCE [LARGE SCALE GENOMIC DNA]</scope>
    <source>
        <strain evidence="3 4">WAL-19142</strain>
    </source>
</reference>
<keyword evidence="1" id="KW-0812">Transmembrane</keyword>
<feature type="domain" description="DUF112" evidence="2">
    <location>
        <begin position="17"/>
        <end position="435"/>
    </location>
</feature>
<dbReference type="Pfam" id="PF01970">
    <property type="entry name" value="TctA"/>
    <property type="match status" value="1"/>
</dbReference>
<protein>
    <recommendedName>
        <fullName evidence="2">DUF112 domain-containing protein</fullName>
    </recommendedName>
</protein>
<feature type="transmembrane region" description="Helical" evidence="1">
    <location>
        <begin position="196"/>
        <end position="216"/>
    </location>
</feature>
<feature type="transmembrane region" description="Helical" evidence="1">
    <location>
        <begin position="165"/>
        <end position="184"/>
    </location>
</feature>
<feature type="transmembrane region" description="Helical" evidence="1">
    <location>
        <begin position="18"/>
        <end position="45"/>
    </location>
</feature>
<sequence>MQLIQGFMAVFHPVTLSLIIGGVVAGIVFGAIPGLSAFTALALFLPITFGMEPVNGIAFLISIYVGGLSGGLISAILLGIPGTPSSIATCFDGYPMAQRGEAGKALGTAIVFSFVGGIFSALILTYLGPVIAGVALKFGPYEYFAVILFALTTVSGLSAGNINKGLLSCLLGIAFSFVGIDRLSSYTRYTGGISSLAAGFNLVPLLIGTFAVSQIIETAAKGPSSIQRAPSARVKGFGLSLKEFVYQLRNAIPAAFIGLSVGILPGIGGNASNLLAYAFCKKRSKYPEKFGTGVMDGIVASETANNATIGGALIVLLTLGIPGDNATSMVLAGFQIHSITPGPLLFKTSADLVYALFAAFIIANIVMMVSELLGLPLFAKVLSIPGSYLLPVVIACCFVGSFSANNRVFDILVMVIFGLVGYVLKRWEYPLAPMVVGFILAPLLEENVRRSLMRTEGSFLPILTSPIALVFFILTAVMVVLSVRSEIKDRKKQRETSTV</sequence>
<evidence type="ECO:0000313" key="3">
    <source>
        <dbReference type="EMBL" id="KMW20944.1"/>
    </source>
</evidence>
<organism evidence="3 4">
    <name type="scientific">[Clostridium] citroniae WAL-19142</name>
    <dbReference type="NCBI Taxonomy" id="742734"/>
    <lineage>
        <taxon>Bacteria</taxon>
        <taxon>Bacillati</taxon>
        <taxon>Bacillota</taxon>
        <taxon>Clostridia</taxon>
        <taxon>Lachnospirales</taxon>
        <taxon>Lachnospiraceae</taxon>
        <taxon>Enterocloster</taxon>
    </lineage>
</organism>
<feature type="transmembrane region" description="Helical" evidence="1">
    <location>
        <begin position="382"/>
        <end position="401"/>
    </location>
</feature>
<keyword evidence="1" id="KW-1133">Transmembrane helix</keyword>
<evidence type="ECO:0000259" key="2">
    <source>
        <dbReference type="Pfam" id="PF01970"/>
    </source>
</evidence>
<comment type="caution">
    <text evidence="3">The sequence shown here is derived from an EMBL/GenBank/DDBJ whole genome shotgun (WGS) entry which is preliminary data.</text>
</comment>
<feature type="transmembrane region" description="Helical" evidence="1">
    <location>
        <begin position="251"/>
        <end position="280"/>
    </location>
</feature>
<dbReference type="GeneID" id="93164392"/>
<name>A0A0J9C8X9_9FIRM</name>
<dbReference type="Proteomes" id="UP000037392">
    <property type="component" value="Unassembled WGS sequence"/>
</dbReference>
<proteinExistence type="predicted"/>
<accession>A0A0J9C8X9</accession>
<keyword evidence="1" id="KW-0472">Membrane</keyword>
<dbReference type="PATRIC" id="fig|742734.4.peg.1918"/>
<dbReference type="EMBL" id="ADLK01000017">
    <property type="protein sequence ID" value="KMW20944.1"/>
    <property type="molecule type" value="Genomic_DNA"/>
</dbReference>
<dbReference type="InterPro" id="IPR002823">
    <property type="entry name" value="DUF112_TM"/>
</dbReference>
<dbReference type="AlphaFoldDB" id="A0A0J9C8X9"/>
<feature type="transmembrane region" description="Helical" evidence="1">
    <location>
        <begin position="57"/>
        <end position="80"/>
    </location>
</feature>
<dbReference type="PANTHER" id="PTHR35342:SF5">
    <property type="entry name" value="TRICARBOXYLIC TRANSPORT PROTEIN"/>
    <property type="match status" value="1"/>
</dbReference>
<feature type="transmembrane region" description="Helical" evidence="1">
    <location>
        <begin position="352"/>
        <end position="370"/>
    </location>
</feature>